<dbReference type="Gene3D" id="3.90.550.10">
    <property type="entry name" value="Spore Coat Polysaccharide Biosynthesis Protein SpsA, Chain A"/>
    <property type="match status" value="1"/>
</dbReference>
<proteinExistence type="predicted"/>
<keyword evidence="3" id="KW-1185">Reference proteome</keyword>
<dbReference type="PANTHER" id="PTHR43777:SF1">
    <property type="entry name" value="MOLYBDENUM COFACTOR CYTIDYLYLTRANSFERASE"/>
    <property type="match status" value="1"/>
</dbReference>
<reference evidence="2 3" key="1">
    <citation type="journal article" date="2019" name="Int. J. Syst. Evol. Microbiol.">
        <title>The Global Catalogue of Microorganisms (GCM) 10K type strain sequencing project: providing services to taxonomists for standard genome sequencing and annotation.</title>
        <authorList>
            <consortium name="The Broad Institute Genomics Platform"/>
            <consortium name="The Broad Institute Genome Sequencing Center for Infectious Disease"/>
            <person name="Wu L."/>
            <person name="Ma J."/>
        </authorList>
    </citation>
    <scope>NUCLEOTIDE SEQUENCE [LARGE SCALE GENOMIC DNA]</scope>
    <source>
        <strain evidence="2 3">JCM 16009</strain>
    </source>
</reference>
<dbReference type="Pfam" id="PF12804">
    <property type="entry name" value="NTP_transf_3"/>
    <property type="match status" value="1"/>
</dbReference>
<gene>
    <name evidence="2" type="ORF">GCM10009836_56960</name>
</gene>
<organism evidence="2 3">
    <name type="scientific">Pseudonocardia ailaonensis</name>
    <dbReference type="NCBI Taxonomy" id="367279"/>
    <lineage>
        <taxon>Bacteria</taxon>
        <taxon>Bacillati</taxon>
        <taxon>Actinomycetota</taxon>
        <taxon>Actinomycetes</taxon>
        <taxon>Pseudonocardiales</taxon>
        <taxon>Pseudonocardiaceae</taxon>
        <taxon>Pseudonocardia</taxon>
    </lineage>
</organism>
<dbReference type="RefSeq" id="WP_344423808.1">
    <property type="nucleotide sequence ID" value="NZ_BAAAQK010000024.1"/>
</dbReference>
<evidence type="ECO:0000313" key="3">
    <source>
        <dbReference type="Proteomes" id="UP001500449"/>
    </source>
</evidence>
<dbReference type="SUPFAM" id="SSF53448">
    <property type="entry name" value="Nucleotide-diphospho-sugar transferases"/>
    <property type="match status" value="1"/>
</dbReference>
<dbReference type="InterPro" id="IPR025877">
    <property type="entry name" value="MobA-like_NTP_Trfase"/>
</dbReference>
<comment type="caution">
    <text evidence="2">The sequence shown here is derived from an EMBL/GenBank/DDBJ whole genome shotgun (WGS) entry which is preliminary data.</text>
</comment>
<accession>A0ABN2NH14</accession>
<evidence type="ECO:0000313" key="2">
    <source>
        <dbReference type="EMBL" id="GAA1869025.1"/>
    </source>
</evidence>
<feature type="domain" description="MobA-like NTP transferase" evidence="1">
    <location>
        <begin position="5"/>
        <end position="161"/>
    </location>
</feature>
<name>A0ABN2NH14_9PSEU</name>
<dbReference type="CDD" id="cd04182">
    <property type="entry name" value="GT_2_like_f"/>
    <property type="match status" value="1"/>
</dbReference>
<sequence>MPAAGLLLAAGAGRRMGGPKALVELDGELLVHRALRVLAAGGAAPPTVVVGAQAARVRAAVGGAAEVVEAADWAEGMGASLRAGLTALEPTAAQAVVVHLVDLPGVTAEAVARLVALGTPGALARAAYGGAPAHPVLLGRAHWPAVREAAVGDAGARGYLRGNPAVVLVECGDIATPEDVDTPEQLHSREWR</sequence>
<dbReference type="Proteomes" id="UP001500449">
    <property type="component" value="Unassembled WGS sequence"/>
</dbReference>
<dbReference type="EMBL" id="BAAAQK010000024">
    <property type="protein sequence ID" value="GAA1869025.1"/>
    <property type="molecule type" value="Genomic_DNA"/>
</dbReference>
<protein>
    <submittedName>
        <fullName evidence="2">Nucleotidyltransferase family protein</fullName>
    </submittedName>
</protein>
<dbReference type="InterPro" id="IPR029044">
    <property type="entry name" value="Nucleotide-diphossugar_trans"/>
</dbReference>
<dbReference type="PANTHER" id="PTHR43777">
    <property type="entry name" value="MOLYBDENUM COFACTOR CYTIDYLYLTRANSFERASE"/>
    <property type="match status" value="1"/>
</dbReference>
<evidence type="ECO:0000259" key="1">
    <source>
        <dbReference type="Pfam" id="PF12804"/>
    </source>
</evidence>